<evidence type="ECO:0000256" key="1">
    <source>
        <dbReference type="ARBA" id="ARBA00022741"/>
    </source>
</evidence>
<keyword evidence="4" id="KW-0067">ATP-binding</keyword>
<protein>
    <submittedName>
        <fullName evidence="7">Helicase</fullName>
    </submittedName>
</protein>
<dbReference type="InterPro" id="IPR001650">
    <property type="entry name" value="Helicase_C-like"/>
</dbReference>
<proteinExistence type="predicted"/>
<evidence type="ECO:0000256" key="2">
    <source>
        <dbReference type="ARBA" id="ARBA00022801"/>
    </source>
</evidence>
<evidence type="ECO:0000256" key="5">
    <source>
        <dbReference type="SAM" id="MobiDB-lite"/>
    </source>
</evidence>
<feature type="region of interest" description="Disordered" evidence="5">
    <location>
        <begin position="812"/>
        <end position="847"/>
    </location>
</feature>
<dbReference type="SMART" id="SM00490">
    <property type="entry name" value="HELICc"/>
    <property type="match status" value="1"/>
</dbReference>
<dbReference type="GO" id="GO:0004386">
    <property type="term" value="F:helicase activity"/>
    <property type="evidence" value="ECO:0007669"/>
    <property type="project" value="UniProtKB-KW"/>
</dbReference>
<dbReference type="Pfam" id="PF00271">
    <property type="entry name" value="Helicase_C"/>
    <property type="match status" value="1"/>
</dbReference>
<accession>A0A6I3KP77</accession>
<feature type="compositionally biased region" description="Basic and acidic residues" evidence="5">
    <location>
        <begin position="1042"/>
        <end position="1055"/>
    </location>
</feature>
<evidence type="ECO:0000256" key="4">
    <source>
        <dbReference type="ARBA" id="ARBA00022840"/>
    </source>
</evidence>
<keyword evidence="2" id="KW-0378">Hydrolase</keyword>
<evidence type="ECO:0000256" key="3">
    <source>
        <dbReference type="ARBA" id="ARBA00022806"/>
    </source>
</evidence>
<reference evidence="7 8" key="1">
    <citation type="submission" date="2019-11" db="EMBL/GenBank/DDBJ databases">
        <title>Identification of a novel strain.</title>
        <authorList>
            <person name="Xu Q."/>
            <person name="Wang G."/>
        </authorList>
    </citation>
    <scope>NUCLEOTIDE SEQUENCE [LARGE SCALE GENOMIC DNA]</scope>
    <source>
        <strain evidence="8">xq</strain>
    </source>
</reference>
<dbReference type="Pfam" id="PF22527">
    <property type="entry name" value="DEXQc_Suv3"/>
    <property type="match status" value="1"/>
</dbReference>
<dbReference type="InterPro" id="IPR027417">
    <property type="entry name" value="P-loop_NTPase"/>
</dbReference>
<evidence type="ECO:0000313" key="8">
    <source>
        <dbReference type="Proteomes" id="UP000440694"/>
    </source>
</evidence>
<evidence type="ECO:0000259" key="6">
    <source>
        <dbReference type="PROSITE" id="PS51194"/>
    </source>
</evidence>
<gene>
    <name evidence="7" type="ORF">GIW81_18470</name>
</gene>
<feature type="compositionally biased region" description="Low complexity" evidence="5">
    <location>
        <begin position="821"/>
        <end position="847"/>
    </location>
</feature>
<dbReference type="InterPro" id="IPR055206">
    <property type="entry name" value="DEXQc_SUV3"/>
</dbReference>
<feature type="region of interest" description="Disordered" evidence="5">
    <location>
        <begin position="898"/>
        <end position="1055"/>
    </location>
</feature>
<dbReference type="PANTHER" id="PTHR12131">
    <property type="entry name" value="ATP-DEPENDENT RNA AND DNA HELICASE"/>
    <property type="match status" value="1"/>
</dbReference>
<evidence type="ECO:0000313" key="7">
    <source>
        <dbReference type="EMBL" id="MTD96329.1"/>
    </source>
</evidence>
<feature type="compositionally biased region" description="Low complexity" evidence="5">
    <location>
        <begin position="928"/>
        <end position="963"/>
    </location>
</feature>
<dbReference type="AlphaFoldDB" id="A0A6I3KP77"/>
<sequence>MASDLETRIRHVTAVLGPTNTGKTHLAIERMLGHESGMIGLPLRLLAREVYDKIAHRVGADKVALITGEEKIKPERARYWVCTVEAMPRDVDVDFLAIDEIQLSGDPERGHVFTDRLLHARGRSETLLLGAQTMREAINDLIPGANFISRPRLSKLSYSGQKKITRLPQRSAIVAFSAAEVYAVAELIRRQRGGAAVVLGALSPRTRNAQVALYQSGDVDFLVATDAIGMGLNLDLDHVAFSATRKFDGHNHRNLTPSELSQIAGRAGRHMNDGTFGVTGSADPFDSDTIERLETHNFESVRVLQWRTRDLDFRTLEGLKQSLREMPNITRLARARAADDVVALETVSADRDIAAMTSAPAAVAKLWEVCQIPDYRKISGQNHAELVASIFGYLMSPDEHIPEDWFAKQVGLADRTDGDIDTLANRIAHIRTWTFVSNRATWLKDPEHWQGKTREIEDRLSDALHEQLTQRFVDQRTSALMKGMRDKDELHAEIAADGAINVENHFVGRLKGFRFQLDPAADGVQGKATRTAAAQVVGRELAMRARRVAAAQPDALSLSRKGRILWREEEIAQIEATEDPLKPTVSLLVDEHLSGPDKEKVQARLETWLTQTIGERLKPLVEISKAEDITGLGRGIAFRLRENLGILRRETVAEEIKSLDQNSRAQLRKYGVRFGAFNIYFPILLKPAAAELVLTLWSLKNAGATGVDALPDPPRAGLTSFNPDPACPEAFYRAYGYHVCGPRAVRLDMLERLADVIRPLLAWRGTNGSAPPKGATGDGGFTVTPEMMSLLGCSPDELGGVLKELGFRLDRRPIKPQVQQPATAADGTEAPAAPSGGAEAAPAVEAPATTGETAMPDADAASLVAEPVAVETAPVAEGAAAEATPAAAPAADAEIKYEEVWRPRRHQRGERRPERREQRNRQRGGGRQAAATAATAPPSTPAEAAPAAAAAAATGDAPAAAPAREPKPERRDDRRPHGKERGERGRERDRDAAPHRRAQHGDRPRRDDRRKDDRRKAEVHTAAPPRRGGIDPDSPFAALGALRDELAKRGKESGT</sequence>
<dbReference type="RefSeq" id="WP_154740892.1">
    <property type="nucleotide sequence ID" value="NZ_WMBQ01000003.1"/>
</dbReference>
<organism evidence="7 8">
    <name type="scientific">Hyphomicrobium album</name>
    <dbReference type="NCBI Taxonomy" id="2665159"/>
    <lineage>
        <taxon>Bacteria</taxon>
        <taxon>Pseudomonadati</taxon>
        <taxon>Pseudomonadota</taxon>
        <taxon>Alphaproteobacteria</taxon>
        <taxon>Hyphomicrobiales</taxon>
        <taxon>Hyphomicrobiaceae</taxon>
        <taxon>Hyphomicrobium</taxon>
    </lineage>
</organism>
<keyword evidence="8" id="KW-1185">Reference proteome</keyword>
<dbReference type="SUPFAM" id="SSF52540">
    <property type="entry name" value="P-loop containing nucleoside triphosphate hydrolases"/>
    <property type="match status" value="2"/>
</dbReference>
<dbReference type="PANTHER" id="PTHR12131:SF1">
    <property type="entry name" value="ATP-DEPENDENT RNA HELICASE SUPV3L1, MITOCHONDRIAL-RELATED"/>
    <property type="match status" value="1"/>
</dbReference>
<keyword evidence="1" id="KW-0547">Nucleotide-binding</keyword>
<dbReference type="InterPro" id="IPR050699">
    <property type="entry name" value="RNA-DNA_Helicase"/>
</dbReference>
<name>A0A6I3KP77_9HYPH</name>
<feature type="domain" description="Helicase C-terminal" evidence="6">
    <location>
        <begin position="159"/>
        <end position="312"/>
    </location>
</feature>
<dbReference type="Proteomes" id="UP000440694">
    <property type="component" value="Unassembled WGS sequence"/>
</dbReference>
<dbReference type="PROSITE" id="PS51194">
    <property type="entry name" value="HELICASE_CTER"/>
    <property type="match status" value="1"/>
</dbReference>
<dbReference type="Gene3D" id="3.40.50.300">
    <property type="entry name" value="P-loop containing nucleotide triphosphate hydrolases"/>
    <property type="match status" value="2"/>
</dbReference>
<feature type="compositionally biased region" description="Basic and acidic residues" evidence="5">
    <location>
        <begin position="964"/>
        <end position="1019"/>
    </location>
</feature>
<dbReference type="EMBL" id="WMBQ01000003">
    <property type="protein sequence ID" value="MTD96329.1"/>
    <property type="molecule type" value="Genomic_DNA"/>
</dbReference>
<dbReference type="GO" id="GO:0016787">
    <property type="term" value="F:hydrolase activity"/>
    <property type="evidence" value="ECO:0007669"/>
    <property type="project" value="UniProtKB-KW"/>
</dbReference>
<dbReference type="GO" id="GO:0005524">
    <property type="term" value="F:ATP binding"/>
    <property type="evidence" value="ECO:0007669"/>
    <property type="project" value="UniProtKB-KW"/>
</dbReference>
<keyword evidence="3 7" id="KW-0347">Helicase</keyword>
<feature type="compositionally biased region" description="Basic and acidic residues" evidence="5">
    <location>
        <begin position="910"/>
        <end position="920"/>
    </location>
</feature>
<comment type="caution">
    <text evidence="7">The sequence shown here is derived from an EMBL/GenBank/DDBJ whole genome shotgun (WGS) entry which is preliminary data.</text>
</comment>